<organism evidence="1 2">
    <name type="scientific">Cannabis sativa</name>
    <name type="common">Hemp</name>
    <name type="synonym">Marijuana</name>
    <dbReference type="NCBI Taxonomy" id="3483"/>
    <lineage>
        <taxon>Eukaryota</taxon>
        <taxon>Viridiplantae</taxon>
        <taxon>Streptophyta</taxon>
        <taxon>Embryophyta</taxon>
        <taxon>Tracheophyta</taxon>
        <taxon>Spermatophyta</taxon>
        <taxon>Magnoliopsida</taxon>
        <taxon>eudicotyledons</taxon>
        <taxon>Gunneridae</taxon>
        <taxon>Pentapetalae</taxon>
        <taxon>rosids</taxon>
        <taxon>fabids</taxon>
        <taxon>Rosales</taxon>
        <taxon>Cannabaceae</taxon>
        <taxon>Cannabis</taxon>
    </lineage>
</organism>
<dbReference type="Gramene" id="evm.model.04.1113">
    <property type="protein sequence ID" value="cds.evm.model.04.1113"/>
    <property type="gene ID" value="evm.TU.04.1113"/>
</dbReference>
<dbReference type="Proteomes" id="UP000596661">
    <property type="component" value="Chromosome 4"/>
</dbReference>
<dbReference type="EnsemblPlants" id="evm.model.04.1113">
    <property type="protein sequence ID" value="cds.evm.model.04.1113"/>
    <property type="gene ID" value="evm.TU.04.1113"/>
</dbReference>
<accession>A0A803PBR7</accession>
<reference evidence="1" key="2">
    <citation type="submission" date="2021-03" db="UniProtKB">
        <authorList>
            <consortium name="EnsemblPlants"/>
        </authorList>
    </citation>
    <scope>IDENTIFICATION</scope>
</reference>
<keyword evidence="2" id="KW-1185">Reference proteome</keyword>
<sequence length="115" mass="12996">MVSSSWDMSVVEEEILHVQKEDEGVAIGGGEEDKGIDMRWCLVGRFLSDRDFDFDIMQNVLTSLWKPGMGMFGTPRSTVLSYLTSLCSKFSSLMEVTQELNFEKESRILELDGCV</sequence>
<evidence type="ECO:0000313" key="2">
    <source>
        <dbReference type="Proteomes" id="UP000596661"/>
    </source>
</evidence>
<protein>
    <submittedName>
        <fullName evidence="1">Uncharacterized protein</fullName>
    </submittedName>
</protein>
<name>A0A803PBR7_CANSA</name>
<dbReference type="EMBL" id="UZAU01000372">
    <property type="status" value="NOT_ANNOTATED_CDS"/>
    <property type="molecule type" value="Genomic_DNA"/>
</dbReference>
<proteinExistence type="predicted"/>
<reference evidence="1" key="1">
    <citation type="submission" date="2018-11" db="EMBL/GenBank/DDBJ databases">
        <authorList>
            <person name="Grassa J C."/>
        </authorList>
    </citation>
    <scope>NUCLEOTIDE SEQUENCE [LARGE SCALE GENOMIC DNA]</scope>
</reference>
<dbReference type="AlphaFoldDB" id="A0A803PBR7"/>
<evidence type="ECO:0000313" key="1">
    <source>
        <dbReference type="EnsemblPlants" id="cds.evm.model.04.1113"/>
    </source>
</evidence>